<feature type="region of interest" description="Disordered" evidence="1">
    <location>
        <begin position="296"/>
        <end position="327"/>
    </location>
</feature>
<dbReference type="InterPro" id="IPR000719">
    <property type="entry name" value="Prot_kinase_dom"/>
</dbReference>
<dbReference type="SUPFAM" id="SSF56112">
    <property type="entry name" value="Protein kinase-like (PK-like)"/>
    <property type="match status" value="1"/>
</dbReference>
<reference evidence="3" key="1">
    <citation type="submission" date="2020-11" db="EMBL/GenBank/DDBJ databases">
        <authorList>
            <person name="Koelle M."/>
            <person name="Horta M.A.C."/>
            <person name="Nowrousian M."/>
            <person name="Ohm R.A."/>
            <person name="Benz P."/>
            <person name="Pilgard A."/>
        </authorList>
    </citation>
    <scope>NUCLEOTIDE SEQUENCE</scope>
    <source>
        <strain evidence="3">FPRL280</strain>
    </source>
</reference>
<dbReference type="InterPro" id="IPR011009">
    <property type="entry name" value="Kinase-like_dom_sf"/>
</dbReference>
<dbReference type="Gene3D" id="1.10.510.10">
    <property type="entry name" value="Transferase(Phosphotransferase) domain 1"/>
    <property type="match status" value="1"/>
</dbReference>
<organism evidence="3 4">
    <name type="scientific">Rhodonia placenta</name>
    <dbReference type="NCBI Taxonomy" id="104341"/>
    <lineage>
        <taxon>Eukaryota</taxon>
        <taxon>Fungi</taxon>
        <taxon>Dikarya</taxon>
        <taxon>Basidiomycota</taxon>
        <taxon>Agaricomycotina</taxon>
        <taxon>Agaricomycetes</taxon>
        <taxon>Polyporales</taxon>
        <taxon>Adustoporiaceae</taxon>
        <taxon>Rhodonia</taxon>
    </lineage>
</organism>
<dbReference type="PROSITE" id="PS50011">
    <property type="entry name" value="PROTEIN_KINASE_DOM"/>
    <property type="match status" value="1"/>
</dbReference>
<evidence type="ECO:0000313" key="4">
    <source>
        <dbReference type="Proteomes" id="UP000639403"/>
    </source>
</evidence>
<reference evidence="3" key="2">
    <citation type="journal article" name="Front. Microbiol.">
        <title>Degradative Capacity of Two Strains of Rhodonia placenta: From Phenotype to Genotype.</title>
        <authorList>
            <person name="Kolle M."/>
            <person name="Horta M.A.C."/>
            <person name="Nowrousian M."/>
            <person name="Ohm R.A."/>
            <person name="Benz J.P."/>
            <person name="Pilgard A."/>
        </authorList>
    </citation>
    <scope>NUCLEOTIDE SEQUENCE</scope>
    <source>
        <strain evidence="3">FPRL280</strain>
    </source>
</reference>
<gene>
    <name evidence="3" type="ORF">IEO21_06454</name>
</gene>
<feature type="domain" description="Protein kinase" evidence="2">
    <location>
        <begin position="19"/>
        <end position="327"/>
    </location>
</feature>
<proteinExistence type="predicted"/>
<comment type="caution">
    <text evidence="3">The sequence shown here is derived from an EMBL/GenBank/DDBJ whole genome shotgun (WGS) entry which is preliminary data.</text>
</comment>
<protein>
    <recommendedName>
        <fullName evidence="2">Protein kinase domain-containing protein</fullName>
    </recommendedName>
</protein>
<evidence type="ECO:0000259" key="2">
    <source>
        <dbReference type="PROSITE" id="PS50011"/>
    </source>
</evidence>
<dbReference type="Proteomes" id="UP000639403">
    <property type="component" value="Unassembled WGS sequence"/>
</dbReference>
<dbReference type="Pfam" id="PF07714">
    <property type="entry name" value="PK_Tyr_Ser-Thr"/>
    <property type="match status" value="1"/>
</dbReference>
<dbReference type="GO" id="GO:0005524">
    <property type="term" value="F:ATP binding"/>
    <property type="evidence" value="ECO:0007669"/>
    <property type="project" value="InterPro"/>
</dbReference>
<dbReference type="AlphaFoldDB" id="A0A8H7U1A0"/>
<accession>A0A8H7U1A0</accession>
<dbReference type="EMBL" id="JADOXO010000145">
    <property type="protein sequence ID" value="KAF9811731.1"/>
    <property type="molecule type" value="Genomic_DNA"/>
</dbReference>
<dbReference type="GO" id="GO:0004672">
    <property type="term" value="F:protein kinase activity"/>
    <property type="evidence" value="ECO:0007669"/>
    <property type="project" value="InterPro"/>
</dbReference>
<dbReference type="InterPro" id="IPR001245">
    <property type="entry name" value="Ser-Thr/Tyr_kinase_cat_dom"/>
</dbReference>
<evidence type="ECO:0000256" key="1">
    <source>
        <dbReference type="SAM" id="MobiDB-lite"/>
    </source>
</evidence>
<sequence length="327" mass="36755">MLDDPRLPSIAYVSLDQAQRYAEATVKGSFGLASAEKFWTDRYSHLRSHGYVLRARYTPDWCPSWLGTNLDPTFCEDSTMLKRHKVIDAIRQHDGSLVAIKETRNDTEEIGIASFLSSSTLMADPRNHLPPLLEVFRGTLDPQTSFMVMPYLRPFNDPEFGAVGEVVDFVRQSLQGLWFLHEQRVAHRDCAAMNIMMDARALYPSDHHPVRRGYSLNGANPVTPLARIDHPVRYYLIDFGMSTRFPPGTSSHVLGTACRDKEVPELSLDVPYAIRRFQGGHLRDGQPVRQRVCREPLRAGVPTGPDRPDEATPARAASVCGRSRPAL</sequence>
<name>A0A8H7U1A0_9APHY</name>
<evidence type="ECO:0000313" key="3">
    <source>
        <dbReference type="EMBL" id="KAF9811731.1"/>
    </source>
</evidence>